<accession>A0ABD3P2G9</accession>
<organism evidence="2 3">
    <name type="scientific">Cyclotella atomus</name>
    <dbReference type="NCBI Taxonomy" id="382360"/>
    <lineage>
        <taxon>Eukaryota</taxon>
        <taxon>Sar</taxon>
        <taxon>Stramenopiles</taxon>
        <taxon>Ochrophyta</taxon>
        <taxon>Bacillariophyta</taxon>
        <taxon>Coscinodiscophyceae</taxon>
        <taxon>Thalassiosirophycidae</taxon>
        <taxon>Stephanodiscales</taxon>
        <taxon>Stephanodiscaceae</taxon>
        <taxon>Cyclotella</taxon>
    </lineage>
</organism>
<dbReference type="InterPro" id="IPR036691">
    <property type="entry name" value="Endo/exonu/phosph_ase_sf"/>
</dbReference>
<dbReference type="AlphaFoldDB" id="A0ABD3P2G9"/>
<evidence type="ECO:0000313" key="3">
    <source>
        <dbReference type="Proteomes" id="UP001530400"/>
    </source>
</evidence>
<feature type="compositionally biased region" description="Polar residues" evidence="1">
    <location>
        <begin position="488"/>
        <end position="498"/>
    </location>
</feature>
<dbReference type="InterPro" id="IPR050410">
    <property type="entry name" value="CCR4/nocturin_mRNA_transcr"/>
</dbReference>
<dbReference type="EMBL" id="JALLPJ020000821">
    <property type="protein sequence ID" value="KAL3782083.1"/>
    <property type="molecule type" value="Genomic_DNA"/>
</dbReference>
<dbReference type="Gene3D" id="3.60.10.10">
    <property type="entry name" value="Endonuclease/exonuclease/phosphatase"/>
    <property type="match status" value="1"/>
</dbReference>
<reference evidence="2 3" key="1">
    <citation type="submission" date="2024-10" db="EMBL/GenBank/DDBJ databases">
        <title>Updated reference genomes for cyclostephanoid diatoms.</title>
        <authorList>
            <person name="Roberts W.R."/>
            <person name="Alverson A.J."/>
        </authorList>
    </citation>
    <scope>NUCLEOTIDE SEQUENCE [LARGE SCALE GENOMIC DNA]</scope>
    <source>
        <strain evidence="2 3">AJA010-31</strain>
    </source>
</reference>
<evidence type="ECO:0000256" key="1">
    <source>
        <dbReference type="SAM" id="MobiDB-lite"/>
    </source>
</evidence>
<feature type="region of interest" description="Disordered" evidence="1">
    <location>
        <begin position="488"/>
        <end position="512"/>
    </location>
</feature>
<proteinExistence type="predicted"/>
<gene>
    <name evidence="2" type="ORF">ACHAWO_005753</name>
</gene>
<protein>
    <recommendedName>
        <fullName evidence="4">Endonuclease/exonuclease/phosphatase domain-containing protein</fullName>
    </recommendedName>
</protein>
<dbReference type="SUPFAM" id="SSF56219">
    <property type="entry name" value="DNase I-like"/>
    <property type="match status" value="1"/>
</dbReference>
<keyword evidence="3" id="KW-1185">Reference proteome</keyword>
<dbReference type="Proteomes" id="UP001530400">
    <property type="component" value="Unassembled WGS sequence"/>
</dbReference>
<dbReference type="PANTHER" id="PTHR12121:SF37">
    <property type="entry name" value="2',5'-PHOSPHODIESTERASE 12"/>
    <property type="match status" value="1"/>
</dbReference>
<name>A0ABD3P2G9_9STRA</name>
<dbReference type="PANTHER" id="PTHR12121">
    <property type="entry name" value="CARBON CATABOLITE REPRESSOR PROTEIN 4"/>
    <property type="match status" value="1"/>
</dbReference>
<evidence type="ECO:0008006" key="4">
    <source>
        <dbReference type="Google" id="ProtNLM"/>
    </source>
</evidence>
<sequence>MTTTTYPNGPPLPHEHPNAISISSFNLLAPLYIRPIDARTGKVQPFASFDWISEDDSDEILGDGVRLPKLLKRLQSCESDFICVQELQLERNVNVSSAECSSSSQRGRRSRKEGCGVAIIADGINNPPYALPEWIKPLVGNRSTADKRNNGGYAVMLPEQSELQKMGERNQRVLQKDAAVTNAIFYRSDKWRPISSSCSSGSTTNCVMQAFVSTTDEIKDTNDSAQPDPIVIVSIHLDAKSEEKRVQQVQRCLELCAKCSQSHIPPIIIAGDYNCELFRGSCVHEFLAKDGNEQFTYELHNGQPTVQDTQYECSKALRLPADSTPDRDQMESWNALRNNVSNFITDNCLVLKRLDTGTTRVAYNHDDELEDDAISETANSSNTAKKRDMEQWHLDHIMYTSLTLDPVAKWATLEGDAYSAKSGLPNVNVPTDHLPIAAVFKLKTHPRLDEDVRSKLIVSINELEQRHSTQLKNLQVDLDRTRLELEQNHATMNDSDPANGQKKKKAKTKPPPEIIDHIRHSRAAKKELKGKHRAERHGLLKDLAVLERMELQMYFNGLSCRSWAENGR</sequence>
<evidence type="ECO:0000313" key="2">
    <source>
        <dbReference type="EMBL" id="KAL3782083.1"/>
    </source>
</evidence>
<comment type="caution">
    <text evidence="2">The sequence shown here is derived from an EMBL/GenBank/DDBJ whole genome shotgun (WGS) entry which is preliminary data.</text>
</comment>